<evidence type="ECO:0000256" key="15">
    <source>
        <dbReference type="ARBA" id="ARBA00023306"/>
    </source>
</evidence>
<dbReference type="SUPFAM" id="SSF56194">
    <property type="entry name" value="Uridine diphospho-N-Acetylenolpyruvylglucosamine reductase, MurB, C-terminal domain"/>
    <property type="match status" value="1"/>
</dbReference>
<organism evidence="21 22">
    <name type="scientific">Candidatus Finniella inopinata</name>
    <dbReference type="NCBI Taxonomy" id="1696036"/>
    <lineage>
        <taxon>Bacteria</taxon>
        <taxon>Pseudomonadati</taxon>
        <taxon>Pseudomonadota</taxon>
        <taxon>Alphaproteobacteria</taxon>
        <taxon>Holosporales</taxon>
        <taxon>Candidatus Paracaedibacteraceae</taxon>
        <taxon>Candidatus Finniella</taxon>
    </lineage>
</organism>
<evidence type="ECO:0000256" key="12">
    <source>
        <dbReference type="ARBA" id="ARBA00022960"/>
    </source>
</evidence>
<dbReference type="SUPFAM" id="SSF56176">
    <property type="entry name" value="FAD-binding/transporter-associated domain-like"/>
    <property type="match status" value="1"/>
</dbReference>
<dbReference type="Pfam" id="PF02873">
    <property type="entry name" value="MurB_C"/>
    <property type="match status" value="1"/>
</dbReference>
<evidence type="ECO:0000256" key="13">
    <source>
        <dbReference type="ARBA" id="ARBA00022984"/>
    </source>
</evidence>
<dbReference type="Pfam" id="PF01565">
    <property type="entry name" value="FAD_binding_4"/>
    <property type="match status" value="1"/>
</dbReference>
<dbReference type="InterPro" id="IPR016166">
    <property type="entry name" value="FAD-bd_PCMH"/>
</dbReference>
<gene>
    <name evidence="19 21" type="primary">murB</name>
    <name evidence="21" type="ORF">EQU50_05825</name>
</gene>
<keyword evidence="12 19" id="KW-0133">Cell shape</keyword>
<evidence type="ECO:0000256" key="19">
    <source>
        <dbReference type="HAMAP-Rule" id="MF_00037"/>
    </source>
</evidence>
<dbReference type="GO" id="GO:0071555">
    <property type="term" value="P:cell wall organization"/>
    <property type="evidence" value="ECO:0007669"/>
    <property type="project" value="UniProtKB-KW"/>
</dbReference>
<proteinExistence type="inferred from homology"/>
<dbReference type="EC" id="1.3.1.98" evidence="5 19"/>
<dbReference type="Proteomes" id="UP000293550">
    <property type="component" value="Unassembled WGS sequence"/>
</dbReference>
<dbReference type="InterPro" id="IPR006094">
    <property type="entry name" value="Oxid_FAD_bind_N"/>
</dbReference>
<keyword evidence="9 19" id="KW-0285">Flavoprotein</keyword>
<keyword evidence="11 19" id="KW-0521">NADP</keyword>
<evidence type="ECO:0000256" key="8">
    <source>
        <dbReference type="ARBA" id="ARBA00022618"/>
    </source>
</evidence>
<dbReference type="EMBL" id="SCFB01000006">
    <property type="protein sequence ID" value="RZI45950.1"/>
    <property type="molecule type" value="Genomic_DNA"/>
</dbReference>
<feature type="active site" evidence="19">
    <location>
        <position position="174"/>
    </location>
</feature>
<evidence type="ECO:0000313" key="22">
    <source>
        <dbReference type="Proteomes" id="UP000293550"/>
    </source>
</evidence>
<keyword evidence="7 19" id="KW-0963">Cytoplasm</keyword>
<evidence type="ECO:0000256" key="9">
    <source>
        <dbReference type="ARBA" id="ARBA00022630"/>
    </source>
</evidence>
<keyword evidence="16 19" id="KW-0961">Cell wall biogenesis/degradation</keyword>
<dbReference type="NCBIfam" id="NF010480">
    <property type="entry name" value="PRK13905.1"/>
    <property type="match status" value="1"/>
</dbReference>
<dbReference type="RefSeq" id="WP_130154198.1">
    <property type="nucleotide sequence ID" value="NZ_SCFB01000006.1"/>
</dbReference>
<dbReference type="Gene3D" id="3.30.43.10">
    <property type="entry name" value="Uridine Diphospho-n-acetylenolpyruvylglucosamine Reductase, domain 2"/>
    <property type="match status" value="1"/>
</dbReference>
<dbReference type="NCBIfam" id="TIGR00179">
    <property type="entry name" value="murB"/>
    <property type="match status" value="1"/>
</dbReference>
<comment type="similarity">
    <text evidence="19">Belongs to the MurB family.</text>
</comment>
<dbReference type="PANTHER" id="PTHR21071">
    <property type="entry name" value="UDP-N-ACETYLENOLPYRUVOYLGLUCOSAMINE REDUCTASE"/>
    <property type="match status" value="1"/>
</dbReference>
<comment type="function">
    <text evidence="2 19">Cell wall formation.</text>
</comment>
<dbReference type="UniPathway" id="UPA00219"/>
<keyword evidence="22" id="KW-1185">Reference proteome</keyword>
<dbReference type="Gene3D" id="3.90.78.10">
    <property type="entry name" value="UDP-N-acetylenolpyruvoylglucosamine reductase, C-terminal domain"/>
    <property type="match status" value="1"/>
</dbReference>
<protein>
    <recommendedName>
        <fullName evidence="6 19">UDP-N-acetylenolpyruvoylglucosamine reductase</fullName>
        <ecNumber evidence="5 19">1.3.1.98</ecNumber>
    </recommendedName>
    <alternativeName>
        <fullName evidence="17 19">UDP-N-acetylmuramate dehydrogenase</fullName>
    </alternativeName>
</protein>
<evidence type="ECO:0000313" key="21">
    <source>
        <dbReference type="EMBL" id="RZI45950.1"/>
    </source>
</evidence>
<name>A0A4Q7DHX2_9PROT</name>
<evidence type="ECO:0000256" key="16">
    <source>
        <dbReference type="ARBA" id="ARBA00023316"/>
    </source>
</evidence>
<keyword evidence="10 19" id="KW-0274">FAD</keyword>
<reference evidence="21 22" key="1">
    <citation type="submission" date="2018-10" db="EMBL/GenBank/DDBJ databases">
        <title>An updated phylogeny of the Alphaproteobacteria reveals that the parasitic Rickettsiales and Holosporales have independent origins.</title>
        <authorList>
            <person name="Munoz-Gomez S.A."/>
            <person name="Hess S."/>
            <person name="Burger G."/>
            <person name="Lang B.F."/>
            <person name="Susko E."/>
            <person name="Slamovits C.H."/>
            <person name="Roger A.J."/>
        </authorList>
    </citation>
    <scope>NUCLEOTIDE SEQUENCE [LARGE SCALE GENOMIC DNA]</scope>
    <source>
        <strain evidence="21">HOLO01</strain>
    </source>
</reference>
<evidence type="ECO:0000256" key="5">
    <source>
        <dbReference type="ARBA" id="ARBA00012518"/>
    </source>
</evidence>
<dbReference type="InterPro" id="IPR036318">
    <property type="entry name" value="FAD-bd_PCMH-like_sf"/>
</dbReference>
<evidence type="ECO:0000256" key="2">
    <source>
        <dbReference type="ARBA" id="ARBA00003921"/>
    </source>
</evidence>
<keyword evidence="14 19" id="KW-0560">Oxidoreductase</keyword>
<comment type="catalytic activity">
    <reaction evidence="18 19">
        <text>UDP-N-acetyl-alpha-D-muramate + NADP(+) = UDP-N-acetyl-3-O-(1-carboxyvinyl)-alpha-D-glucosamine + NADPH + H(+)</text>
        <dbReference type="Rhea" id="RHEA:12248"/>
        <dbReference type="ChEBI" id="CHEBI:15378"/>
        <dbReference type="ChEBI" id="CHEBI:57783"/>
        <dbReference type="ChEBI" id="CHEBI:58349"/>
        <dbReference type="ChEBI" id="CHEBI:68483"/>
        <dbReference type="ChEBI" id="CHEBI:70757"/>
        <dbReference type="EC" id="1.3.1.98"/>
    </reaction>
</comment>
<keyword evidence="8 19" id="KW-0132">Cell division</keyword>
<dbReference type="InterPro" id="IPR036635">
    <property type="entry name" value="MurB_C_sf"/>
</dbReference>
<dbReference type="Gene3D" id="3.30.465.10">
    <property type="match status" value="1"/>
</dbReference>
<dbReference type="GO" id="GO:0008360">
    <property type="term" value="P:regulation of cell shape"/>
    <property type="evidence" value="ECO:0007669"/>
    <property type="project" value="UniProtKB-KW"/>
</dbReference>
<dbReference type="OrthoDB" id="9804753at2"/>
<comment type="pathway">
    <text evidence="4 19">Cell wall biogenesis; peptidoglycan biosynthesis.</text>
</comment>
<accession>A0A4Q7DHX2</accession>
<dbReference type="GO" id="GO:0008762">
    <property type="term" value="F:UDP-N-acetylmuramate dehydrogenase activity"/>
    <property type="evidence" value="ECO:0007669"/>
    <property type="project" value="UniProtKB-UniRule"/>
</dbReference>
<evidence type="ECO:0000256" key="6">
    <source>
        <dbReference type="ARBA" id="ARBA00015188"/>
    </source>
</evidence>
<dbReference type="InterPro" id="IPR016167">
    <property type="entry name" value="FAD-bd_PCMH_sub1"/>
</dbReference>
<evidence type="ECO:0000259" key="20">
    <source>
        <dbReference type="PROSITE" id="PS51387"/>
    </source>
</evidence>
<evidence type="ECO:0000256" key="18">
    <source>
        <dbReference type="ARBA" id="ARBA00048914"/>
    </source>
</evidence>
<keyword evidence="15 19" id="KW-0131">Cell cycle</keyword>
<dbReference type="AlphaFoldDB" id="A0A4Q7DHX2"/>
<evidence type="ECO:0000256" key="17">
    <source>
        <dbReference type="ARBA" id="ARBA00031026"/>
    </source>
</evidence>
<feature type="active site" evidence="19">
    <location>
        <position position="294"/>
    </location>
</feature>
<dbReference type="HAMAP" id="MF_00037">
    <property type="entry name" value="MurB"/>
    <property type="match status" value="1"/>
</dbReference>
<evidence type="ECO:0000256" key="3">
    <source>
        <dbReference type="ARBA" id="ARBA00004496"/>
    </source>
</evidence>
<feature type="active site" description="Proton donor" evidence="19">
    <location>
        <position position="223"/>
    </location>
</feature>
<evidence type="ECO:0000256" key="11">
    <source>
        <dbReference type="ARBA" id="ARBA00022857"/>
    </source>
</evidence>
<dbReference type="GO" id="GO:0071949">
    <property type="term" value="F:FAD binding"/>
    <property type="evidence" value="ECO:0007669"/>
    <property type="project" value="InterPro"/>
</dbReference>
<dbReference type="GO" id="GO:0051301">
    <property type="term" value="P:cell division"/>
    <property type="evidence" value="ECO:0007669"/>
    <property type="project" value="UniProtKB-KW"/>
</dbReference>
<dbReference type="InterPro" id="IPR011601">
    <property type="entry name" value="MurB_C"/>
</dbReference>
<comment type="cofactor">
    <cofactor evidence="1 19">
        <name>FAD</name>
        <dbReference type="ChEBI" id="CHEBI:57692"/>
    </cofactor>
</comment>
<dbReference type="PANTHER" id="PTHR21071:SF4">
    <property type="entry name" value="UDP-N-ACETYLENOLPYRUVOYLGLUCOSAMINE REDUCTASE"/>
    <property type="match status" value="1"/>
</dbReference>
<sequence>MIKLSSLPSLPAVRGRYEFDVPLSQSTWFRVGGPAEVIFKPADLEDLCQFLSQKPSNLSCYPLGAGSNVLVADAGLPGCVIRLGRTFATIEQQGNLVILGAGCLDRTVALTTCQWALSGLEFLVGIPGTIGGAIAMNAGAYGHEVKDRLQWVEWVTPQGKVERIAAHALNMTYREGHLPEGVIVTKAAFLCDPKPSPDIQLTLDAFLSEREKSQPIRGRTGGSTFKNPPDGLKAWQLIDQAGCRGLKIGDAQVSEKHCNFLLNLDAASAADLEQLGNTVQKRVYDQTGIMLEWEIIRLG</sequence>
<comment type="caution">
    <text evidence="21">The sequence shown here is derived from an EMBL/GenBank/DDBJ whole genome shotgun (WGS) entry which is preliminary data.</text>
</comment>
<evidence type="ECO:0000256" key="4">
    <source>
        <dbReference type="ARBA" id="ARBA00004752"/>
    </source>
</evidence>
<dbReference type="GO" id="GO:0005829">
    <property type="term" value="C:cytosol"/>
    <property type="evidence" value="ECO:0007669"/>
    <property type="project" value="TreeGrafter"/>
</dbReference>
<evidence type="ECO:0000256" key="10">
    <source>
        <dbReference type="ARBA" id="ARBA00022827"/>
    </source>
</evidence>
<evidence type="ECO:0000256" key="7">
    <source>
        <dbReference type="ARBA" id="ARBA00022490"/>
    </source>
</evidence>
<feature type="domain" description="FAD-binding PCMH-type" evidence="20">
    <location>
        <begin position="30"/>
        <end position="194"/>
    </location>
</feature>
<dbReference type="GO" id="GO:0009252">
    <property type="term" value="P:peptidoglycan biosynthetic process"/>
    <property type="evidence" value="ECO:0007669"/>
    <property type="project" value="UniProtKB-UniRule"/>
</dbReference>
<keyword evidence="13 19" id="KW-0573">Peptidoglycan synthesis</keyword>
<dbReference type="PROSITE" id="PS51387">
    <property type="entry name" value="FAD_PCMH"/>
    <property type="match status" value="1"/>
</dbReference>
<dbReference type="InterPro" id="IPR003170">
    <property type="entry name" value="MurB"/>
</dbReference>
<comment type="subcellular location">
    <subcellularLocation>
        <location evidence="3 19">Cytoplasm</location>
    </subcellularLocation>
</comment>
<dbReference type="InterPro" id="IPR016169">
    <property type="entry name" value="FAD-bd_PCMH_sub2"/>
</dbReference>
<evidence type="ECO:0000256" key="1">
    <source>
        <dbReference type="ARBA" id="ARBA00001974"/>
    </source>
</evidence>
<evidence type="ECO:0000256" key="14">
    <source>
        <dbReference type="ARBA" id="ARBA00023002"/>
    </source>
</evidence>